<feature type="domain" description="Glycosyl transferase family 1" evidence="1">
    <location>
        <begin position="148"/>
        <end position="299"/>
    </location>
</feature>
<sequence length="346" mass="39487">MKVLLYSEGLKYIGKSGLGRAIEHQKKALTLEGIEYTTDYRDDFDLMHINTYYWQSFRLLHKVKKDGKPIVYHAHSTQEDFRNSFIFSNALAPLFNKWIMHCYNYGDVVLTPTLYSKRLLQNAGLDKPIIPISNGIDLSFYQPDEEMRKAFRKKYGYAECDKVIMSVGLYIKRKGILDFVALAKAMPEYQFIWFGYLNLHQVPHEIREAVETQLPNLTFAGYVTPSELRNAYCGADLFFFPTYEETEGIVLLEALAMGQDILVRDIPIYENDLIAGVHVYKGKTNAEFKQLIRGILEGELPSLGGAGHEQVKGKDLRCIGSELRKAYETAICLNEANSSRLPLPPS</sequence>
<dbReference type="InterPro" id="IPR028098">
    <property type="entry name" value="Glyco_trans_4-like_N"/>
</dbReference>
<dbReference type="InterPro" id="IPR050194">
    <property type="entry name" value="Glycosyltransferase_grp1"/>
</dbReference>
<dbReference type="PANTHER" id="PTHR45947">
    <property type="entry name" value="SULFOQUINOVOSYL TRANSFERASE SQD2"/>
    <property type="match status" value="1"/>
</dbReference>
<dbReference type="RefSeq" id="WP_087033357.1">
    <property type="nucleotide sequence ID" value="NZ_FJNE01000005.1"/>
</dbReference>
<evidence type="ECO:0000259" key="1">
    <source>
        <dbReference type="Pfam" id="PF00534"/>
    </source>
</evidence>
<gene>
    <name evidence="3" type="ORF">Tpal_1784</name>
</gene>
<dbReference type="OrthoDB" id="9802525at2"/>
<protein>
    <submittedName>
        <fullName evidence="3">Glycosyl transferases group 1</fullName>
    </submittedName>
</protein>
<dbReference type="Pfam" id="PF13439">
    <property type="entry name" value="Glyco_transf_4"/>
    <property type="match status" value="1"/>
</dbReference>
<evidence type="ECO:0000313" key="4">
    <source>
        <dbReference type="Proteomes" id="UP000242754"/>
    </source>
</evidence>
<dbReference type="STRING" id="140314.SAMN04488076_10924"/>
<name>A0A143YNM7_9LACT</name>
<dbReference type="AlphaFoldDB" id="A0A143YNM7"/>
<dbReference type="InterPro" id="IPR001296">
    <property type="entry name" value="Glyco_trans_1"/>
</dbReference>
<proteinExistence type="predicted"/>
<reference evidence="3 4" key="1">
    <citation type="submission" date="2016-02" db="EMBL/GenBank/DDBJ databases">
        <authorList>
            <person name="Wen L."/>
            <person name="He K."/>
            <person name="Yang H."/>
        </authorList>
    </citation>
    <scope>NUCLEOTIDE SEQUENCE [LARGE SCALE GENOMIC DNA]</scope>
    <source>
        <strain evidence="3">Trichococcus palustris</strain>
    </source>
</reference>
<dbReference type="Gene3D" id="3.40.50.2000">
    <property type="entry name" value="Glycogen Phosphorylase B"/>
    <property type="match status" value="2"/>
</dbReference>
<dbReference type="EMBL" id="FJNE01000005">
    <property type="protein sequence ID" value="CZQ94697.1"/>
    <property type="molecule type" value="Genomic_DNA"/>
</dbReference>
<evidence type="ECO:0000259" key="2">
    <source>
        <dbReference type="Pfam" id="PF13439"/>
    </source>
</evidence>
<dbReference type="PANTHER" id="PTHR45947:SF3">
    <property type="entry name" value="SULFOQUINOVOSYL TRANSFERASE SQD2"/>
    <property type="match status" value="1"/>
</dbReference>
<dbReference type="Proteomes" id="UP000242754">
    <property type="component" value="Unassembled WGS sequence"/>
</dbReference>
<feature type="domain" description="Glycosyltransferase subfamily 4-like N-terminal" evidence="2">
    <location>
        <begin position="42"/>
        <end position="139"/>
    </location>
</feature>
<keyword evidence="4" id="KW-1185">Reference proteome</keyword>
<accession>A0A143YNM7</accession>
<dbReference type="SUPFAM" id="SSF53756">
    <property type="entry name" value="UDP-Glycosyltransferase/glycogen phosphorylase"/>
    <property type="match status" value="1"/>
</dbReference>
<keyword evidence="3" id="KW-0808">Transferase</keyword>
<organism evidence="3 4">
    <name type="scientific">Trichococcus palustris</name>
    <dbReference type="NCBI Taxonomy" id="140314"/>
    <lineage>
        <taxon>Bacteria</taxon>
        <taxon>Bacillati</taxon>
        <taxon>Bacillota</taxon>
        <taxon>Bacilli</taxon>
        <taxon>Lactobacillales</taxon>
        <taxon>Carnobacteriaceae</taxon>
        <taxon>Trichococcus</taxon>
    </lineage>
</organism>
<evidence type="ECO:0000313" key="3">
    <source>
        <dbReference type="EMBL" id="CZQ94697.1"/>
    </source>
</evidence>
<dbReference type="GO" id="GO:0016757">
    <property type="term" value="F:glycosyltransferase activity"/>
    <property type="evidence" value="ECO:0007669"/>
    <property type="project" value="InterPro"/>
</dbReference>
<dbReference type="Pfam" id="PF00534">
    <property type="entry name" value="Glycos_transf_1"/>
    <property type="match status" value="1"/>
</dbReference>